<dbReference type="PATRIC" id="fig|1603606.3.peg.805"/>
<dbReference type="AlphaFoldDB" id="A0A0M5IR28"/>
<dbReference type="PANTHER" id="PTHR12714">
    <property type="entry name" value="PROTEIN-S ISOPRENYLCYSTEINE O-METHYLTRANSFERASE"/>
    <property type="match status" value="1"/>
</dbReference>
<keyword evidence="6" id="KW-0489">Methyltransferase</keyword>
<dbReference type="InterPro" id="IPR007318">
    <property type="entry name" value="Phopholipid_MeTrfase"/>
</dbReference>
<dbReference type="RefSeq" id="WP_053549721.1">
    <property type="nucleotide sequence ID" value="NZ_CP010802.1"/>
</dbReference>
<evidence type="ECO:0000256" key="3">
    <source>
        <dbReference type="ARBA" id="ARBA00022989"/>
    </source>
</evidence>
<reference evidence="6 7" key="1">
    <citation type="submission" date="2015-07" db="EMBL/GenBank/DDBJ databases">
        <title>Isolation and Genomic Characterization of a Novel Halophilic Metal-Reducing Deltaproteobacterium from the Deep Subsurface.</title>
        <authorList>
            <person name="Badalamenti J.P."/>
            <person name="Summers Z.M."/>
            <person name="Gralnick J.A."/>
            <person name="Bond D.R."/>
        </authorList>
    </citation>
    <scope>NUCLEOTIDE SEQUENCE [LARGE SCALE GENOMIC DNA]</scope>
    <source>
        <strain evidence="6 7">WTL</strain>
    </source>
</reference>
<evidence type="ECO:0000256" key="1">
    <source>
        <dbReference type="ARBA" id="ARBA00004127"/>
    </source>
</evidence>
<keyword evidence="2 5" id="KW-0812">Transmembrane</keyword>
<evidence type="ECO:0000256" key="5">
    <source>
        <dbReference type="SAM" id="Phobius"/>
    </source>
</evidence>
<proteinExistence type="predicted"/>
<evidence type="ECO:0000313" key="6">
    <source>
        <dbReference type="EMBL" id="ALC15524.1"/>
    </source>
</evidence>
<feature type="transmembrane region" description="Helical" evidence="5">
    <location>
        <begin position="49"/>
        <end position="69"/>
    </location>
</feature>
<feature type="transmembrane region" description="Helical" evidence="5">
    <location>
        <begin position="89"/>
        <end position="120"/>
    </location>
</feature>
<dbReference type="PANTHER" id="PTHR12714:SF9">
    <property type="entry name" value="PROTEIN-S-ISOPRENYLCYSTEINE O-METHYLTRANSFERASE"/>
    <property type="match status" value="1"/>
</dbReference>
<evidence type="ECO:0000256" key="4">
    <source>
        <dbReference type="ARBA" id="ARBA00023136"/>
    </source>
</evidence>
<dbReference type="KEGG" id="des:DSOUD_0736"/>
<comment type="subcellular location">
    <subcellularLocation>
        <location evidence="1">Endomembrane system</location>
        <topology evidence="1">Multi-pass membrane protein</topology>
    </subcellularLocation>
</comment>
<dbReference type="GO" id="GO:0008168">
    <property type="term" value="F:methyltransferase activity"/>
    <property type="evidence" value="ECO:0007669"/>
    <property type="project" value="UniProtKB-KW"/>
</dbReference>
<keyword evidence="6" id="KW-0808">Transferase</keyword>
<keyword evidence="7" id="KW-1185">Reference proteome</keyword>
<dbReference type="GO" id="GO:0012505">
    <property type="term" value="C:endomembrane system"/>
    <property type="evidence" value="ECO:0007669"/>
    <property type="project" value="UniProtKB-SubCell"/>
</dbReference>
<dbReference type="GO" id="GO:0032259">
    <property type="term" value="P:methylation"/>
    <property type="evidence" value="ECO:0007669"/>
    <property type="project" value="UniProtKB-KW"/>
</dbReference>
<protein>
    <submittedName>
        <fullName evidence="6">Protein-S-isoprenylcysteine O-methyltransferase Ste14</fullName>
    </submittedName>
</protein>
<dbReference type="Gene3D" id="1.20.120.1630">
    <property type="match status" value="1"/>
</dbReference>
<name>A0A0M5IR28_9BACT</name>
<evidence type="ECO:0000313" key="7">
    <source>
        <dbReference type="Proteomes" id="UP000057158"/>
    </source>
</evidence>
<accession>A0A0M5IR28</accession>
<dbReference type="Pfam" id="PF04191">
    <property type="entry name" value="PEMT"/>
    <property type="match status" value="1"/>
</dbReference>
<evidence type="ECO:0000256" key="2">
    <source>
        <dbReference type="ARBA" id="ARBA00022692"/>
    </source>
</evidence>
<keyword evidence="4 5" id="KW-0472">Membrane</keyword>
<dbReference type="Proteomes" id="UP000057158">
    <property type="component" value="Chromosome"/>
</dbReference>
<gene>
    <name evidence="6" type="ORF">DSOUD_0736</name>
</gene>
<keyword evidence="3 5" id="KW-1133">Transmembrane helix</keyword>
<organism evidence="6 7">
    <name type="scientific">Desulfuromonas soudanensis</name>
    <dbReference type="NCBI Taxonomy" id="1603606"/>
    <lineage>
        <taxon>Bacteria</taxon>
        <taxon>Pseudomonadati</taxon>
        <taxon>Thermodesulfobacteriota</taxon>
        <taxon>Desulfuromonadia</taxon>
        <taxon>Desulfuromonadales</taxon>
        <taxon>Desulfuromonadaceae</taxon>
        <taxon>Desulfuromonas</taxon>
    </lineage>
</organism>
<dbReference type="EMBL" id="CP010802">
    <property type="protein sequence ID" value="ALC15524.1"/>
    <property type="molecule type" value="Genomic_DNA"/>
</dbReference>
<sequence>MQQGNFLLTVRKMRTKAMKVAGVGAILALLFTSPLWPMDSLAYLVFQSVGYLLVVIGALGRLWCIFYIAGRKCRELVTAGPYAMCRNPLYLFSFAIGLGATMIFQNLIVLILFIVFFIVFHTAAVTVEEGDLGAAFGEDFKNYCQHVPRFFPKVWNLSGSIREVPSVSASTRHVFRGLLDTILFLLIPVFAQFFLLLYQRGILPLTGN</sequence>
<feature type="transmembrane region" description="Helical" evidence="5">
    <location>
        <begin position="178"/>
        <end position="198"/>
    </location>
</feature>
<feature type="transmembrane region" description="Helical" evidence="5">
    <location>
        <begin position="20"/>
        <end position="37"/>
    </location>
</feature>
<dbReference type="STRING" id="1603606.DSOUD_0736"/>